<evidence type="ECO:0000313" key="9">
    <source>
        <dbReference type="EMBL" id="MBB5263071.1"/>
    </source>
</evidence>
<organism evidence="9 10">
    <name type="scientific">Catenibacillus scindens</name>
    <dbReference type="NCBI Taxonomy" id="673271"/>
    <lineage>
        <taxon>Bacteria</taxon>
        <taxon>Bacillati</taxon>
        <taxon>Bacillota</taxon>
        <taxon>Clostridia</taxon>
        <taxon>Lachnospirales</taxon>
        <taxon>Lachnospiraceae</taxon>
        <taxon>Catenibacillus</taxon>
    </lineage>
</organism>
<dbReference type="EMBL" id="JACHFW010000001">
    <property type="protein sequence ID" value="MBB5263071.1"/>
    <property type="molecule type" value="Genomic_DNA"/>
</dbReference>
<dbReference type="GO" id="GO:0005886">
    <property type="term" value="C:plasma membrane"/>
    <property type="evidence" value="ECO:0007669"/>
    <property type="project" value="UniProtKB-SubCell"/>
</dbReference>
<dbReference type="InterPro" id="IPR003593">
    <property type="entry name" value="AAA+_ATPase"/>
</dbReference>
<keyword evidence="10" id="KW-1185">Reference proteome</keyword>
<dbReference type="AlphaFoldDB" id="A0A7W8H706"/>
<gene>
    <name evidence="9" type="ORF">HNP82_000165</name>
</gene>
<dbReference type="SUPFAM" id="SSF52540">
    <property type="entry name" value="P-loop containing nucleoside triphosphate hydrolases"/>
    <property type="match status" value="1"/>
</dbReference>
<comment type="caution">
    <text evidence="9">The sequence shown here is derived from an EMBL/GenBank/DDBJ whole genome shotgun (WGS) entry which is preliminary data.</text>
</comment>
<dbReference type="Gene3D" id="3.40.50.300">
    <property type="entry name" value="P-loop containing nucleotide triphosphate hydrolases"/>
    <property type="match status" value="1"/>
</dbReference>
<dbReference type="SMART" id="SM00382">
    <property type="entry name" value="AAA"/>
    <property type="match status" value="1"/>
</dbReference>
<evidence type="ECO:0000256" key="4">
    <source>
        <dbReference type="ARBA" id="ARBA00022475"/>
    </source>
</evidence>
<dbReference type="PROSITE" id="PS00211">
    <property type="entry name" value="ABC_TRANSPORTER_1"/>
    <property type="match status" value="1"/>
</dbReference>
<evidence type="ECO:0000256" key="1">
    <source>
        <dbReference type="ARBA" id="ARBA00004202"/>
    </source>
</evidence>
<proteinExistence type="inferred from homology"/>
<protein>
    <submittedName>
        <fullName evidence="9">ABC-type dipeptide/oligopeptide/nickel transport system ATPase component</fullName>
    </submittedName>
</protein>
<evidence type="ECO:0000259" key="8">
    <source>
        <dbReference type="PROSITE" id="PS50893"/>
    </source>
</evidence>
<dbReference type="PANTHER" id="PTHR43297">
    <property type="entry name" value="OLIGOPEPTIDE TRANSPORT ATP-BINDING PROTEIN APPD"/>
    <property type="match status" value="1"/>
</dbReference>
<keyword evidence="6" id="KW-0067">ATP-binding</keyword>
<keyword evidence="7" id="KW-0472">Membrane</keyword>
<evidence type="ECO:0000256" key="3">
    <source>
        <dbReference type="ARBA" id="ARBA00022448"/>
    </source>
</evidence>
<keyword evidence="4" id="KW-1003">Cell membrane</keyword>
<dbReference type="RefSeq" id="WP_183770407.1">
    <property type="nucleotide sequence ID" value="NZ_CAWVEG010000130.1"/>
</dbReference>
<reference evidence="9 10" key="1">
    <citation type="submission" date="2020-08" db="EMBL/GenBank/DDBJ databases">
        <title>Genomic Encyclopedia of Type Strains, Phase IV (KMG-IV): sequencing the most valuable type-strain genomes for metagenomic binning, comparative biology and taxonomic classification.</title>
        <authorList>
            <person name="Goeker M."/>
        </authorList>
    </citation>
    <scope>NUCLEOTIDE SEQUENCE [LARGE SCALE GENOMIC DNA]</scope>
    <source>
        <strain evidence="9 10">DSM 106146</strain>
    </source>
</reference>
<evidence type="ECO:0000256" key="5">
    <source>
        <dbReference type="ARBA" id="ARBA00022741"/>
    </source>
</evidence>
<dbReference type="InterPro" id="IPR027417">
    <property type="entry name" value="P-loop_NTPase"/>
</dbReference>
<comment type="subcellular location">
    <subcellularLocation>
        <location evidence="1">Cell membrane</location>
        <topology evidence="1">Peripheral membrane protein</topology>
    </subcellularLocation>
</comment>
<keyword evidence="3" id="KW-0813">Transport</keyword>
<name>A0A7W8H706_9FIRM</name>
<dbReference type="Pfam" id="PF00005">
    <property type="entry name" value="ABC_tran"/>
    <property type="match status" value="1"/>
</dbReference>
<dbReference type="InterPro" id="IPR003439">
    <property type="entry name" value="ABC_transporter-like_ATP-bd"/>
</dbReference>
<evidence type="ECO:0000256" key="2">
    <source>
        <dbReference type="ARBA" id="ARBA00005417"/>
    </source>
</evidence>
<evidence type="ECO:0000256" key="7">
    <source>
        <dbReference type="ARBA" id="ARBA00023136"/>
    </source>
</evidence>
<dbReference type="Proteomes" id="UP000543642">
    <property type="component" value="Unassembled WGS sequence"/>
</dbReference>
<feature type="domain" description="ABC transporter" evidence="8">
    <location>
        <begin position="4"/>
        <end position="251"/>
    </location>
</feature>
<dbReference type="PANTHER" id="PTHR43297:SF2">
    <property type="entry name" value="DIPEPTIDE TRANSPORT ATP-BINDING PROTEIN DPPD"/>
    <property type="match status" value="1"/>
</dbReference>
<dbReference type="InterPro" id="IPR017871">
    <property type="entry name" value="ABC_transporter-like_CS"/>
</dbReference>
<dbReference type="GO" id="GO:0016887">
    <property type="term" value="F:ATP hydrolysis activity"/>
    <property type="evidence" value="ECO:0007669"/>
    <property type="project" value="InterPro"/>
</dbReference>
<dbReference type="CDD" id="cd03257">
    <property type="entry name" value="ABC_NikE_OppD_transporters"/>
    <property type="match status" value="1"/>
</dbReference>
<dbReference type="PROSITE" id="PS50893">
    <property type="entry name" value="ABC_TRANSPORTER_2"/>
    <property type="match status" value="1"/>
</dbReference>
<dbReference type="InterPro" id="IPR050388">
    <property type="entry name" value="ABC_Ni/Peptide_Import"/>
</dbReference>
<sequence length="266" mass="29490">MNVLEFQDISVIYQNGKTAVHNVSFTVPEHSIVAVVGESGSGKSTLIRAAMGLLSTGGSVSQGRILFEGENLLGFSKEQIRSIRGSEMAMIFQDAGDYLNPRRKIGPQYIETIRCHIQVSKKEAGQIALDMLSRLKLADPERIMRSYPFQLSGGMRQRAAIAMAMSMHPKLLLADEPTSALDVTVQAQVVQEMLKLREDMGTAIVIVTHNMGVASRMADYIAVMKNGYLREFGARDQVINAPRDEYTQQMLMAVPELEDEQIVKIR</sequence>
<dbReference type="GO" id="GO:0005524">
    <property type="term" value="F:ATP binding"/>
    <property type="evidence" value="ECO:0007669"/>
    <property type="project" value="UniProtKB-KW"/>
</dbReference>
<keyword evidence="5" id="KW-0547">Nucleotide-binding</keyword>
<comment type="similarity">
    <text evidence="2">Belongs to the ABC transporter superfamily.</text>
</comment>
<accession>A0A7W8H706</accession>
<evidence type="ECO:0000256" key="6">
    <source>
        <dbReference type="ARBA" id="ARBA00022840"/>
    </source>
</evidence>
<evidence type="ECO:0000313" key="10">
    <source>
        <dbReference type="Proteomes" id="UP000543642"/>
    </source>
</evidence>